<feature type="region of interest" description="Disordered" evidence="1">
    <location>
        <begin position="32"/>
        <end position="79"/>
    </location>
</feature>
<evidence type="ECO:0000313" key="2">
    <source>
        <dbReference type="EMBL" id="KAB8079269.1"/>
    </source>
</evidence>
<dbReference type="PANTHER" id="PTHR38116:SF9">
    <property type="entry name" value="BZIP DOMAIN-CONTAINING PROTEIN"/>
    <property type="match status" value="1"/>
</dbReference>
<dbReference type="InterPro" id="IPR021833">
    <property type="entry name" value="DUF3425"/>
</dbReference>
<dbReference type="SUPFAM" id="SSF57959">
    <property type="entry name" value="Leucine zipper domain"/>
    <property type="match status" value="1"/>
</dbReference>
<accession>A0A5N5XEV9</accession>
<dbReference type="PANTHER" id="PTHR38116">
    <property type="entry name" value="CHROMOSOME 7, WHOLE GENOME SHOTGUN SEQUENCE"/>
    <property type="match status" value="1"/>
</dbReference>
<protein>
    <recommendedName>
        <fullName evidence="4">BZIP domain-containing protein</fullName>
    </recommendedName>
</protein>
<dbReference type="GO" id="GO:0003700">
    <property type="term" value="F:DNA-binding transcription factor activity"/>
    <property type="evidence" value="ECO:0007669"/>
    <property type="project" value="InterPro"/>
</dbReference>
<sequence length="440" mass="48304">MAGKRKEGDLVAPDIMEDAGERKRILNVLAQRRYRQRRKDRMQALEAQFKSVSPHNERPAGDTTSPETEKDRGGTGLPTDALFRFSAPVTLGESNTVTSDNEGQETTTSAGTVSCPVGTASGFNDITLVPEDFTGPFLPAVPHILPSELSASASPFFTTLPPRTSGRASLCSLISTSGAPFEATQLPLFLASEKSAQGHSDDDNVQFNSLFSNPESACSTSDDLQIYQSSNFTFPDDHLLQVPSLTLLNAAVKVAQRLNIAGCLWDMAAVSPFYRPQIYNQFSTSSPPCLLPPSSSTSSSTQRPGSRENSDGEDTININLETLPYHLRPTTTQVLISHHPLLDLLPWPSARDKLIQVFNLPISLRPKSAQDPMGLVRLVYDMEDVGGEGIRVHSSDPFEAAGWEIGQLMFERWWWAFETETVERSNRGRKERGEKGLEFS</sequence>
<name>A0A5N5XEV9_9EURO</name>
<organism evidence="2 3">
    <name type="scientific">Aspergillus leporis</name>
    <dbReference type="NCBI Taxonomy" id="41062"/>
    <lineage>
        <taxon>Eukaryota</taxon>
        <taxon>Fungi</taxon>
        <taxon>Dikarya</taxon>
        <taxon>Ascomycota</taxon>
        <taxon>Pezizomycotina</taxon>
        <taxon>Eurotiomycetes</taxon>
        <taxon>Eurotiomycetidae</taxon>
        <taxon>Eurotiales</taxon>
        <taxon>Aspergillaceae</taxon>
        <taxon>Aspergillus</taxon>
        <taxon>Aspergillus subgen. Circumdati</taxon>
    </lineage>
</organism>
<reference evidence="2 3" key="1">
    <citation type="submission" date="2019-04" db="EMBL/GenBank/DDBJ databases">
        <title>Friends and foes A comparative genomics study of 23 Aspergillus species from section Flavi.</title>
        <authorList>
            <consortium name="DOE Joint Genome Institute"/>
            <person name="Kjaerbolling I."/>
            <person name="Vesth T."/>
            <person name="Frisvad J.C."/>
            <person name="Nybo J.L."/>
            <person name="Theobald S."/>
            <person name="Kildgaard S."/>
            <person name="Isbrandt T."/>
            <person name="Kuo A."/>
            <person name="Sato A."/>
            <person name="Lyhne E.K."/>
            <person name="Kogle M.E."/>
            <person name="Wiebenga A."/>
            <person name="Kun R.S."/>
            <person name="Lubbers R.J."/>
            <person name="Makela M.R."/>
            <person name="Barry K."/>
            <person name="Chovatia M."/>
            <person name="Clum A."/>
            <person name="Daum C."/>
            <person name="Haridas S."/>
            <person name="He G."/>
            <person name="LaButti K."/>
            <person name="Lipzen A."/>
            <person name="Mondo S."/>
            <person name="Riley R."/>
            <person name="Salamov A."/>
            <person name="Simmons B.A."/>
            <person name="Magnuson J.K."/>
            <person name="Henrissat B."/>
            <person name="Mortensen U.H."/>
            <person name="Larsen T.O."/>
            <person name="Devries R.P."/>
            <person name="Grigoriev I.V."/>
            <person name="Machida M."/>
            <person name="Baker S.E."/>
            <person name="Andersen M.R."/>
        </authorList>
    </citation>
    <scope>NUCLEOTIDE SEQUENCE [LARGE SCALE GENOMIC DNA]</scope>
    <source>
        <strain evidence="2 3">CBS 151.66</strain>
    </source>
</reference>
<feature type="compositionally biased region" description="Low complexity" evidence="1">
    <location>
        <begin position="286"/>
        <end position="301"/>
    </location>
</feature>
<evidence type="ECO:0008006" key="4">
    <source>
        <dbReference type="Google" id="ProtNLM"/>
    </source>
</evidence>
<keyword evidence="3" id="KW-1185">Reference proteome</keyword>
<feature type="region of interest" description="Disordered" evidence="1">
    <location>
        <begin position="91"/>
        <end position="113"/>
    </location>
</feature>
<evidence type="ECO:0000256" key="1">
    <source>
        <dbReference type="SAM" id="MobiDB-lite"/>
    </source>
</evidence>
<proteinExistence type="predicted"/>
<dbReference type="Pfam" id="PF11905">
    <property type="entry name" value="DUF3425"/>
    <property type="match status" value="1"/>
</dbReference>
<gene>
    <name evidence="2" type="ORF">BDV29DRAFT_151869</name>
</gene>
<feature type="region of interest" description="Disordered" evidence="1">
    <location>
        <begin position="286"/>
        <end position="315"/>
    </location>
</feature>
<dbReference type="AlphaFoldDB" id="A0A5N5XEV9"/>
<dbReference type="InterPro" id="IPR046347">
    <property type="entry name" value="bZIP_sf"/>
</dbReference>
<evidence type="ECO:0000313" key="3">
    <source>
        <dbReference type="Proteomes" id="UP000326565"/>
    </source>
</evidence>
<dbReference type="Proteomes" id="UP000326565">
    <property type="component" value="Unassembled WGS sequence"/>
</dbReference>
<dbReference type="OrthoDB" id="4991875at2759"/>
<dbReference type="EMBL" id="ML732151">
    <property type="protein sequence ID" value="KAB8079269.1"/>
    <property type="molecule type" value="Genomic_DNA"/>
</dbReference>
<feature type="compositionally biased region" description="Polar residues" evidence="1">
    <location>
        <begin position="92"/>
        <end position="112"/>
    </location>
</feature>